<evidence type="ECO:0000256" key="4">
    <source>
        <dbReference type="ARBA" id="ARBA00023163"/>
    </source>
</evidence>
<reference evidence="6" key="1">
    <citation type="submission" date="2020-08" db="EMBL/GenBank/DDBJ databases">
        <title>Genome public.</title>
        <authorList>
            <person name="Liu C."/>
            <person name="Sun Q."/>
        </authorList>
    </citation>
    <scope>NUCLEOTIDE SEQUENCE</scope>
    <source>
        <strain evidence="6">BX8</strain>
    </source>
</reference>
<evidence type="ECO:0000256" key="1">
    <source>
        <dbReference type="ARBA" id="ARBA00009437"/>
    </source>
</evidence>
<dbReference type="RefSeq" id="WP_186888663.1">
    <property type="nucleotide sequence ID" value="NZ_JACONZ010000005.1"/>
</dbReference>
<proteinExistence type="inferred from homology"/>
<dbReference type="PROSITE" id="PS50931">
    <property type="entry name" value="HTH_LYSR"/>
    <property type="match status" value="1"/>
</dbReference>
<feature type="domain" description="HTH lysR-type" evidence="5">
    <location>
        <begin position="1"/>
        <end position="58"/>
    </location>
</feature>
<keyword evidence="3" id="KW-0238">DNA-binding</keyword>
<accession>A0A923L1T9</accession>
<sequence>MELRVLRYFLEIAREGSITRAAERLHVSQPTLSKQLKDLEAELGKKLFVRSNYSVKLTDEGMLLRKRAEDILEMADKTADEFKALGEIAGGDIRIGCAESDGVKYLARCVKSLQEQYPRIRLHLYSGNTEDVSERLDKGLLDFAVLAQEVDLSKYNYLEVPYSDRWGLVMRKDSPLAKKEAVQMEDLLNLPLICSRQGITEDFPKWFGEKVDRLNIVGTFNLAYNAGVLVREGMGYALSFDKLINTGPDSELCFRPLMPALETKLYLVWKKYQVFTGIAEVFLKRLRRDLT</sequence>
<gene>
    <name evidence="6" type="ORF">H8S23_12355</name>
</gene>
<dbReference type="FunFam" id="1.10.10.10:FF:000001">
    <property type="entry name" value="LysR family transcriptional regulator"/>
    <property type="match status" value="1"/>
</dbReference>
<dbReference type="InterPro" id="IPR000847">
    <property type="entry name" value="LysR_HTH_N"/>
</dbReference>
<dbReference type="Gene3D" id="3.40.190.10">
    <property type="entry name" value="Periplasmic binding protein-like II"/>
    <property type="match status" value="2"/>
</dbReference>
<dbReference type="PANTHER" id="PTHR30419:SF8">
    <property type="entry name" value="NITROGEN ASSIMILATION TRANSCRIPTIONAL ACTIVATOR-RELATED"/>
    <property type="match status" value="1"/>
</dbReference>
<keyword evidence="7" id="KW-1185">Reference proteome</keyword>
<dbReference type="EMBL" id="JACONZ010000005">
    <property type="protein sequence ID" value="MBC5582299.1"/>
    <property type="molecule type" value="Genomic_DNA"/>
</dbReference>
<dbReference type="CDD" id="cd05466">
    <property type="entry name" value="PBP2_LTTR_substrate"/>
    <property type="match status" value="1"/>
</dbReference>
<comment type="caution">
    <text evidence="6">The sequence shown here is derived from an EMBL/GenBank/DDBJ whole genome shotgun (WGS) entry which is preliminary data.</text>
</comment>
<dbReference type="GO" id="GO:0003700">
    <property type="term" value="F:DNA-binding transcription factor activity"/>
    <property type="evidence" value="ECO:0007669"/>
    <property type="project" value="InterPro"/>
</dbReference>
<dbReference type="Pfam" id="PF03466">
    <property type="entry name" value="LysR_substrate"/>
    <property type="match status" value="1"/>
</dbReference>
<protein>
    <submittedName>
        <fullName evidence="6">LysR family transcriptional regulator</fullName>
    </submittedName>
</protein>
<evidence type="ECO:0000313" key="7">
    <source>
        <dbReference type="Proteomes" id="UP000659630"/>
    </source>
</evidence>
<evidence type="ECO:0000259" key="5">
    <source>
        <dbReference type="PROSITE" id="PS50931"/>
    </source>
</evidence>
<dbReference type="InterPro" id="IPR050950">
    <property type="entry name" value="HTH-type_LysR_regulators"/>
</dbReference>
<evidence type="ECO:0000313" key="6">
    <source>
        <dbReference type="EMBL" id="MBC5582299.1"/>
    </source>
</evidence>
<dbReference type="Gene3D" id="1.10.10.10">
    <property type="entry name" value="Winged helix-like DNA-binding domain superfamily/Winged helix DNA-binding domain"/>
    <property type="match status" value="1"/>
</dbReference>
<dbReference type="GO" id="GO:0005829">
    <property type="term" value="C:cytosol"/>
    <property type="evidence" value="ECO:0007669"/>
    <property type="project" value="TreeGrafter"/>
</dbReference>
<dbReference type="PANTHER" id="PTHR30419">
    <property type="entry name" value="HTH-TYPE TRANSCRIPTIONAL REGULATOR YBHD"/>
    <property type="match status" value="1"/>
</dbReference>
<dbReference type="Pfam" id="PF00126">
    <property type="entry name" value="HTH_1"/>
    <property type="match status" value="1"/>
</dbReference>
<dbReference type="InterPro" id="IPR005119">
    <property type="entry name" value="LysR_subst-bd"/>
</dbReference>
<dbReference type="Proteomes" id="UP000659630">
    <property type="component" value="Unassembled WGS sequence"/>
</dbReference>
<dbReference type="PRINTS" id="PR00039">
    <property type="entry name" value="HTHLYSR"/>
</dbReference>
<dbReference type="GO" id="GO:0003677">
    <property type="term" value="F:DNA binding"/>
    <property type="evidence" value="ECO:0007669"/>
    <property type="project" value="UniProtKB-KW"/>
</dbReference>
<evidence type="ECO:0000256" key="2">
    <source>
        <dbReference type="ARBA" id="ARBA00023015"/>
    </source>
</evidence>
<keyword evidence="4" id="KW-0804">Transcription</keyword>
<dbReference type="InterPro" id="IPR036390">
    <property type="entry name" value="WH_DNA-bd_sf"/>
</dbReference>
<dbReference type="AlphaFoldDB" id="A0A923L1T9"/>
<dbReference type="SUPFAM" id="SSF46785">
    <property type="entry name" value="Winged helix' DNA-binding domain"/>
    <property type="match status" value="1"/>
</dbReference>
<name>A0A923L1T9_9FIRM</name>
<keyword evidence="2" id="KW-0805">Transcription regulation</keyword>
<dbReference type="InterPro" id="IPR036388">
    <property type="entry name" value="WH-like_DNA-bd_sf"/>
</dbReference>
<evidence type="ECO:0000256" key="3">
    <source>
        <dbReference type="ARBA" id="ARBA00023125"/>
    </source>
</evidence>
<dbReference type="SUPFAM" id="SSF53850">
    <property type="entry name" value="Periplasmic binding protein-like II"/>
    <property type="match status" value="1"/>
</dbReference>
<organism evidence="6 7">
    <name type="scientific">Anaerofilum hominis</name>
    <dbReference type="NCBI Taxonomy" id="2763016"/>
    <lineage>
        <taxon>Bacteria</taxon>
        <taxon>Bacillati</taxon>
        <taxon>Bacillota</taxon>
        <taxon>Clostridia</taxon>
        <taxon>Eubacteriales</taxon>
        <taxon>Oscillospiraceae</taxon>
        <taxon>Anaerofilum</taxon>
    </lineage>
</organism>
<comment type="similarity">
    <text evidence="1">Belongs to the LysR transcriptional regulatory family.</text>
</comment>